<name>A0AAU7UFE3_9DEIO</name>
<evidence type="ECO:0000313" key="1">
    <source>
        <dbReference type="EMBL" id="XBV87493.1"/>
    </source>
</evidence>
<proteinExistence type="predicted"/>
<organism evidence="1">
    <name type="scientific">Deinococcus sonorensis KR-87</name>
    <dbReference type="NCBI Taxonomy" id="694439"/>
    <lineage>
        <taxon>Bacteria</taxon>
        <taxon>Thermotogati</taxon>
        <taxon>Deinococcota</taxon>
        <taxon>Deinococci</taxon>
        <taxon>Deinococcales</taxon>
        <taxon>Deinococcaceae</taxon>
        <taxon>Deinococcus</taxon>
    </lineage>
</organism>
<dbReference type="KEGG" id="dsc:ABOD76_20810"/>
<protein>
    <submittedName>
        <fullName evidence="1">Uncharacterized protein</fullName>
    </submittedName>
</protein>
<sequence length="76" mass="8463">MLQKVHITLTTSARQSAQSRQEVLRRLQAISDLHDINARRLDRYGVLSGVVSADLVPRLQVDGVASVDLDQLQRAL</sequence>
<accession>A0AAU7UFE3</accession>
<dbReference type="AlphaFoldDB" id="A0AAU7UFE3"/>
<dbReference type="RefSeq" id="WP_350245642.1">
    <property type="nucleotide sequence ID" value="NZ_CP158300.1"/>
</dbReference>
<gene>
    <name evidence="1" type="ORF">ABOD76_20810</name>
</gene>
<keyword evidence="1" id="KW-0614">Plasmid</keyword>
<geneLocation type="plasmid" evidence="1">
    <name>pDson02</name>
</geneLocation>
<reference evidence="1" key="1">
    <citation type="submission" date="2024-06" db="EMBL/GenBank/DDBJ databases">
        <title>Draft Genome Sequence of Deinococcus sonorensis Type Strain KR-87, a Biofilm Producing Representative of the Genus Deinococcus.</title>
        <authorList>
            <person name="Boren L.S."/>
            <person name="Grosso R.A."/>
            <person name="Hugenberg-Cox A.N."/>
            <person name="Hill J.T.E."/>
            <person name="Albert C.M."/>
            <person name="Tuohy J.M."/>
        </authorList>
    </citation>
    <scope>NUCLEOTIDE SEQUENCE</scope>
    <source>
        <strain evidence="1">KR-87</strain>
        <plasmid evidence="1">pDson02</plasmid>
    </source>
</reference>
<dbReference type="EMBL" id="CP158300">
    <property type="protein sequence ID" value="XBV87493.1"/>
    <property type="molecule type" value="Genomic_DNA"/>
</dbReference>